<evidence type="ECO:0000256" key="1">
    <source>
        <dbReference type="SAM" id="MobiDB-lite"/>
    </source>
</evidence>
<organism evidence="2 3">
    <name type="scientific">Paracidovorax cattleyae</name>
    <dbReference type="NCBI Taxonomy" id="80868"/>
    <lineage>
        <taxon>Bacteria</taxon>
        <taxon>Pseudomonadati</taxon>
        <taxon>Pseudomonadota</taxon>
        <taxon>Betaproteobacteria</taxon>
        <taxon>Burkholderiales</taxon>
        <taxon>Comamonadaceae</taxon>
        <taxon>Paracidovorax</taxon>
    </lineage>
</organism>
<sequence length="86" mass="9210">MVLEVQSPRAVLDDGTLQQLGEVWGAVADKRGWNLQQLMGDWGPEIAAVMTTITIGMRLSKAVGQELAARERKPEPAPQPGTVDAG</sequence>
<name>A0A1H0VS23_9BURK</name>
<accession>A0A1H0VS23</accession>
<reference evidence="3" key="1">
    <citation type="submission" date="2016-10" db="EMBL/GenBank/DDBJ databases">
        <authorList>
            <person name="Varghese N."/>
            <person name="Submissions S."/>
        </authorList>
    </citation>
    <scope>NUCLEOTIDE SEQUENCE [LARGE SCALE GENOMIC DNA]</scope>
    <source>
        <strain evidence="3">DSM 17101</strain>
    </source>
</reference>
<evidence type="ECO:0000313" key="2">
    <source>
        <dbReference type="EMBL" id="SDP81164.1"/>
    </source>
</evidence>
<dbReference type="AlphaFoldDB" id="A0A1H0VS23"/>
<evidence type="ECO:0000313" key="3">
    <source>
        <dbReference type="Proteomes" id="UP000199317"/>
    </source>
</evidence>
<protein>
    <submittedName>
        <fullName evidence="2">Uncharacterized protein</fullName>
    </submittedName>
</protein>
<feature type="region of interest" description="Disordered" evidence="1">
    <location>
        <begin position="64"/>
        <end position="86"/>
    </location>
</feature>
<keyword evidence="3" id="KW-1185">Reference proteome</keyword>
<dbReference type="EMBL" id="FNJL01000028">
    <property type="protein sequence ID" value="SDP81164.1"/>
    <property type="molecule type" value="Genomic_DNA"/>
</dbReference>
<dbReference type="Proteomes" id="UP000199317">
    <property type="component" value="Unassembled WGS sequence"/>
</dbReference>
<proteinExistence type="predicted"/>
<gene>
    <name evidence="2" type="ORF">SAMN04489708_12835</name>
</gene>